<dbReference type="PANTHER" id="PTHR10030">
    <property type="entry name" value="ALPHA-L-FUCOSIDASE"/>
    <property type="match status" value="1"/>
</dbReference>
<dbReference type="RefSeq" id="WP_008686756.1">
    <property type="nucleotide sequence ID" value="NZ_ANOH01000402.1"/>
</dbReference>
<dbReference type="Pfam" id="PF01120">
    <property type="entry name" value="Alpha_L_fucos"/>
    <property type="match status" value="1"/>
</dbReference>
<dbReference type="InterPro" id="IPR057739">
    <property type="entry name" value="Glyco_hydro_29_N"/>
</dbReference>
<sequence length="391" mass="44446">MLSTRTRTDLDQTLKDNPVTINRRNVLQSSIAAAAALCGPRVFAKEAAALNDSTASSVPSYLQDVAKQYADNPRQAALDWFRGAEFGLFVHYGLYSLLGRHEWVMIKEKIRVKEYAKLADRYTAENFDADFITDMALDAGMKYVNITTRHHDSFCLFDSKYTDFKSTNTPAKRDLVGELAEQCRSKGLGFFLYYSHGRDWRHPHAPNNWGWGGSARPKYDPPEDFYASGKEHDLQIYVEFMKNQITELLSNYGPIAGIWLDGHATPASRRNKMHEFKLQELYDHIHSMQPQVLVSYKQGLLGTEDFKAPERHWKGKSEVPLEICDTLQPHGWGYMKTDDGKHKTADQVMEMLAKAKSMNANLLLNTGPLPDGSIHPEDRATLQEVGKRRRA</sequence>
<evidence type="ECO:0000313" key="10">
    <source>
        <dbReference type="EMBL" id="EMI52839.1"/>
    </source>
</evidence>
<dbReference type="PANTHER" id="PTHR10030:SF37">
    <property type="entry name" value="ALPHA-L-FUCOSIDASE-RELATED"/>
    <property type="match status" value="1"/>
</dbReference>
<feature type="region of interest" description="Disordered" evidence="8">
    <location>
        <begin position="367"/>
        <end position="391"/>
    </location>
</feature>
<dbReference type="PIRSF" id="PIRSF001092">
    <property type="entry name" value="Alpha-L-fucosidase"/>
    <property type="match status" value="1"/>
</dbReference>
<feature type="domain" description="Glycoside hydrolase family 29 N-terminal" evidence="9">
    <location>
        <begin position="71"/>
        <end position="387"/>
    </location>
</feature>
<keyword evidence="6" id="KW-0326">Glycosidase</keyword>
<keyword evidence="11" id="KW-1185">Reference proteome</keyword>
<dbReference type="Gene3D" id="3.20.20.80">
    <property type="entry name" value="Glycosidases"/>
    <property type="match status" value="1"/>
</dbReference>
<reference evidence="10 11" key="1">
    <citation type="journal article" date="2013" name="Mar. Genomics">
        <title>Expression of sulfatases in Rhodopirellula baltica and the diversity of sulfatases in the genus Rhodopirellula.</title>
        <authorList>
            <person name="Wegner C.E."/>
            <person name="Richter-Heitmann T."/>
            <person name="Klindworth A."/>
            <person name="Klockow C."/>
            <person name="Richter M."/>
            <person name="Achstetter T."/>
            <person name="Glockner F.O."/>
            <person name="Harder J."/>
        </authorList>
    </citation>
    <scope>NUCLEOTIDE SEQUENCE [LARGE SCALE GENOMIC DNA]</scope>
    <source>
        <strain evidence="10 11">SM41</strain>
    </source>
</reference>
<dbReference type="EMBL" id="ANOH01000402">
    <property type="protein sequence ID" value="EMI52839.1"/>
    <property type="molecule type" value="Genomic_DNA"/>
</dbReference>
<keyword evidence="4" id="KW-0732">Signal</keyword>
<dbReference type="GO" id="GO:0006004">
    <property type="term" value="P:fucose metabolic process"/>
    <property type="evidence" value="ECO:0007669"/>
    <property type="project" value="InterPro"/>
</dbReference>
<comment type="similarity">
    <text evidence="2">Belongs to the glycosyl hydrolase 29 family.</text>
</comment>
<dbReference type="InterPro" id="IPR006311">
    <property type="entry name" value="TAT_signal"/>
</dbReference>
<dbReference type="PROSITE" id="PS51318">
    <property type="entry name" value="TAT"/>
    <property type="match status" value="1"/>
</dbReference>
<dbReference type="AlphaFoldDB" id="M5TUX3"/>
<dbReference type="PRINTS" id="PR00741">
    <property type="entry name" value="GLHYDRLASE29"/>
</dbReference>
<evidence type="ECO:0000259" key="9">
    <source>
        <dbReference type="Pfam" id="PF01120"/>
    </source>
</evidence>
<dbReference type="GO" id="GO:0004560">
    <property type="term" value="F:alpha-L-fucosidase activity"/>
    <property type="evidence" value="ECO:0007669"/>
    <property type="project" value="InterPro"/>
</dbReference>
<dbReference type="GO" id="GO:0005764">
    <property type="term" value="C:lysosome"/>
    <property type="evidence" value="ECO:0007669"/>
    <property type="project" value="TreeGrafter"/>
</dbReference>
<dbReference type="PATRIC" id="fig|1263870.3.peg.6062"/>
<dbReference type="Proteomes" id="UP000011885">
    <property type="component" value="Unassembled WGS sequence"/>
</dbReference>
<proteinExistence type="inferred from homology"/>
<evidence type="ECO:0000256" key="4">
    <source>
        <dbReference type="ARBA" id="ARBA00022729"/>
    </source>
</evidence>
<evidence type="ECO:0000256" key="3">
    <source>
        <dbReference type="ARBA" id="ARBA00012662"/>
    </source>
</evidence>
<name>M5TUX3_9BACT</name>
<evidence type="ECO:0000256" key="8">
    <source>
        <dbReference type="SAM" id="MobiDB-lite"/>
    </source>
</evidence>
<evidence type="ECO:0000313" key="11">
    <source>
        <dbReference type="Proteomes" id="UP000011885"/>
    </source>
</evidence>
<dbReference type="GO" id="GO:0016139">
    <property type="term" value="P:glycoside catabolic process"/>
    <property type="evidence" value="ECO:0007669"/>
    <property type="project" value="TreeGrafter"/>
</dbReference>
<comment type="function">
    <text evidence="1">Alpha-L-fucosidase is responsible for hydrolyzing the alpha-1,6-linked fucose joined to the reducing-end N-acetylglucosamine of the carbohydrate moieties of glycoproteins.</text>
</comment>
<protein>
    <recommendedName>
        <fullName evidence="3">alpha-L-fucosidase</fullName>
        <ecNumber evidence="3">3.2.1.51</ecNumber>
    </recommendedName>
</protein>
<evidence type="ECO:0000256" key="6">
    <source>
        <dbReference type="ARBA" id="ARBA00023295"/>
    </source>
</evidence>
<evidence type="ECO:0000256" key="2">
    <source>
        <dbReference type="ARBA" id="ARBA00007951"/>
    </source>
</evidence>
<feature type="site" description="May be important for catalysis" evidence="7">
    <location>
        <position position="324"/>
    </location>
</feature>
<comment type="caution">
    <text evidence="10">The sequence shown here is derived from an EMBL/GenBank/DDBJ whole genome shotgun (WGS) entry which is preliminary data.</text>
</comment>
<dbReference type="InterPro" id="IPR016286">
    <property type="entry name" value="FUC_metazoa-typ"/>
</dbReference>
<dbReference type="SUPFAM" id="SSF51445">
    <property type="entry name" value="(Trans)glycosidases"/>
    <property type="match status" value="1"/>
</dbReference>
<accession>M5TUX3</accession>
<keyword evidence="5 10" id="KW-0378">Hydrolase</keyword>
<dbReference type="SMART" id="SM00812">
    <property type="entry name" value="Alpha_L_fucos"/>
    <property type="match status" value="1"/>
</dbReference>
<dbReference type="InterPro" id="IPR017853">
    <property type="entry name" value="GH"/>
</dbReference>
<evidence type="ECO:0000256" key="1">
    <source>
        <dbReference type="ARBA" id="ARBA00004071"/>
    </source>
</evidence>
<evidence type="ECO:0000256" key="7">
    <source>
        <dbReference type="PIRSR" id="PIRSR001092-1"/>
    </source>
</evidence>
<dbReference type="EC" id="3.2.1.51" evidence="3"/>
<gene>
    <name evidence="10" type="ORF">RSSM_05722</name>
</gene>
<evidence type="ECO:0000256" key="5">
    <source>
        <dbReference type="ARBA" id="ARBA00022801"/>
    </source>
</evidence>
<dbReference type="InterPro" id="IPR000933">
    <property type="entry name" value="Glyco_hydro_29"/>
</dbReference>
<organism evidence="10 11">
    <name type="scientific">Rhodopirellula sallentina SM41</name>
    <dbReference type="NCBI Taxonomy" id="1263870"/>
    <lineage>
        <taxon>Bacteria</taxon>
        <taxon>Pseudomonadati</taxon>
        <taxon>Planctomycetota</taxon>
        <taxon>Planctomycetia</taxon>
        <taxon>Pirellulales</taxon>
        <taxon>Pirellulaceae</taxon>
        <taxon>Rhodopirellula</taxon>
    </lineage>
</organism>